<proteinExistence type="predicted"/>
<dbReference type="Gene3D" id="3.30.450.40">
    <property type="match status" value="1"/>
</dbReference>
<dbReference type="InterPro" id="IPR029016">
    <property type="entry name" value="GAF-like_dom_sf"/>
</dbReference>
<evidence type="ECO:0008006" key="3">
    <source>
        <dbReference type="Google" id="ProtNLM"/>
    </source>
</evidence>
<dbReference type="InterPro" id="IPR007435">
    <property type="entry name" value="DUF484"/>
</dbReference>
<dbReference type="PANTHER" id="PTHR38765">
    <property type="entry name" value="DUF484 DOMAIN-CONTAINING PROTEIN"/>
    <property type="match status" value="1"/>
</dbReference>
<dbReference type="Pfam" id="PF04340">
    <property type="entry name" value="DUF484"/>
    <property type="match status" value="1"/>
</dbReference>
<protein>
    <recommendedName>
        <fullName evidence="3">DUF484 family protein</fullName>
    </recommendedName>
</protein>
<keyword evidence="2" id="KW-1185">Reference proteome</keyword>
<gene>
    <name evidence="1" type="ORF">THMIRHAM_04550</name>
</gene>
<sequence length="232" mass="25952">MSNSAVTGPLSKTKISAEEVANYLNQNPKFFHVFPRLLDDLSIPHPKSGQAVSLLERQVFQLREQRDTLKIEVDNLVNVATENGQLFYKVQQFTKALMATQSEQALVSAVYEQMHDLFEVDQVAMVSWDVPKTSLEGITQLGVSQSWSDALKTSLKPHKPVCGLLENEWQIGLFHTSEAMQSVCLLPMGDDAVWGVLALGSKTNRFHPDLGTYFLNMMAELIGARLNPLFEK</sequence>
<dbReference type="PANTHER" id="PTHR38765:SF1">
    <property type="entry name" value="DUF484 DOMAIN-CONTAINING PROTEIN"/>
    <property type="match status" value="1"/>
</dbReference>
<dbReference type="SUPFAM" id="SSF55781">
    <property type="entry name" value="GAF domain-like"/>
    <property type="match status" value="1"/>
</dbReference>
<name>A0ABN6CXR0_9GAMM</name>
<evidence type="ECO:0000313" key="1">
    <source>
        <dbReference type="EMBL" id="BCN92670.1"/>
    </source>
</evidence>
<organism evidence="1 2">
    <name type="scientific">Thiomicrorhabdus immobilis</name>
    <dbReference type="NCBI Taxonomy" id="2791037"/>
    <lineage>
        <taxon>Bacteria</taxon>
        <taxon>Pseudomonadati</taxon>
        <taxon>Pseudomonadota</taxon>
        <taxon>Gammaproteobacteria</taxon>
        <taxon>Thiotrichales</taxon>
        <taxon>Piscirickettsiaceae</taxon>
        <taxon>Thiomicrorhabdus</taxon>
    </lineage>
</organism>
<reference evidence="1" key="1">
    <citation type="journal article" date="2022" name="Arch. Microbiol.">
        <title>Thiomicrorhabdus immobilis sp. nov., a mesophilic sulfur-oxidizing bacterium isolated from sediment of a brackish lake in northern Japan.</title>
        <authorList>
            <person name="Kojima H."/>
            <person name="Mochizuki J."/>
            <person name="Kanda M."/>
            <person name="Watanabe T."/>
            <person name="Fukui M."/>
        </authorList>
    </citation>
    <scope>NUCLEOTIDE SEQUENCE</scope>
    <source>
        <strain evidence="1">Am19</strain>
    </source>
</reference>
<evidence type="ECO:0000313" key="2">
    <source>
        <dbReference type="Proteomes" id="UP001054820"/>
    </source>
</evidence>
<dbReference type="EMBL" id="AP024202">
    <property type="protein sequence ID" value="BCN92670.1"/>
    <property type="molecule type" value="Genomic_DNA"/>
</dbReference>
<dbReference type="RefSeq" id="WP_237262775.1">
    <property type="nucleotide sequence ID" value="NZ_AP024202.1"/>
</dbReference>
<dbReference type="Proteomes" id="UP001054820">
    <property type="component" value="Chromosome"/>
</dbReference>
<accession>A0ABN6CXR0</accession>